<sequence>MSDPSAELEHTTICVRRIPFCGDENIFHGAALDFGLDQAAPHANSSHHAASGIHSILAELIPLFHRGSSGDLNRFASFAEGRNVFIKLEWTFPDRKYPRFATRHLLTPEHSASIRFIGDLDFAIAIPNHARRLSGVGGQTLPRVQRPLPTKYHHHHRVHPLESVPEPCLLSRRVFGNTASTETLTHKDGHGMQKMIWIGERGADLGRHWPPQPRLTSFLTDHPNRQGGRSLRQTRGRYALIASGLAFATPAAAFGIANFQHGLRIGSGVVATGTAVAAVPLRVVSNIQTSAQIA</sequence>
<protein>
    <submittedName>
        <fullName evidence="1">Uncharacterized protein</fullName>
    </submittedName>
</protein>
<dbReference type="Proteomes" id="UP001285441">
    <property type="component" value="Unassembled WGS sequence"/>
</dbReference>
<proteinExistence type="predicted"/>
<accession>A0AAE0TZQ0</accession>
<reference evidence="1" key="1">
    <citation type="journal article" date="2023" name="Mol. Phylogenet. Evol.">
        <title>Genome-scale phylogeny and comparative genomics of the fungal order Sordariales.</title>
        <authorList>
            <person name="Hensen N."/>
            <person name="Bonometti L."/>
            <person name="Westerberg I."/>
            <person name="Brannstrom I.O."/>
            <person name="Guillou S."/>
            <person name="Cros-Aarteil S."/>
            <person name="Calhoun S."/>
            <person name="Haridas S."/>
            <person name="Kuo A."/>
            <person name="Mondo S."/>
            <person name="Pangilinan J."/>
            <person name="Riley R."/>
            <person name="LaButti K."/>
            <person name="Andreopoulos B."/>
            <person name="Lipzen A."/>
            <person name="Chen C."/>
            <person name="Yan M."/>
            <person name="Daum C."/>
            <person name="Ng V."/>
            <person name="Clum A."/>
            <person name="Steindorff A."/>
            <person name="Ohm R.A."/>
            <person name="Martin F."/>
            <person name="Silar P."/>
            <person name="Natvig D.O."/>
            <person name="Lalanne C."/>
            <person name="Gautier V."/>
            <person name="Ament-Velasquez S.L."/>
            <person name="Kruys A."/>
            <person name="Hutchinson M.I."/>
            <person name="Powell A.J."/>
            <person name="Barry K."/>
            <person name="Miller A.N."/>
            <person name="Grigoriev I.V."/>
            <person name="Debuchy R."/>
            <person name="Gladieux P."/>
            <person name="Hiltunen Thoren M."/>
            <person name="Johannesson H."/>
        </authorList>
    </citation>
    <scope>NUCLEOTIDE SEQUENCE</scope>
    <source>
        <strain evidence="1">CBS 232.78</strain>
    </source>
</reference>
<reference evidence="1" key="2">
    <citation type="submission" date="2023-06" db="EMBL/GenBank/DDBJ databases">
        <authorList>
            <consortium name="Lawrence Berkeley National Laboratory"/>
            <person name="Haridas S."/>
            <person name="Hensen N."/>
            <person name="Bonometti L."/>
            <person name="Westerberg I."/>
            <person name="Brannstrom I.O."/>
            <person name="Guillou S."/>
            <person name="Cros-Aarteil S."/>
            <person name="Calhoun S."/>
            <person name="Kuo A."/>
            <person name="Mondo S."/>
            <person name="Pangilinan J."/>
            <person name="Riley R."/>
            <person name="LaButti K."/>
            <person name="Andreopoulos B."/>
            <person name="Lipzen A."/>
            <person name="Chen C."/>
            <person name="Yanf M."/>
            <person name="Daum C."/>
            <person name="Ng V."/>
            <person name="Clum A."/>
            <person name="Steindorff A."/>
            <person name="Ohm R."/>
            <person name="Martin F."/>
            <person name="Silar P."/>
            <person name="Natvig D."/>
            <person name="Lalanne C."/>
            <person name="Gautier V."/>
            <person name="Ament-velasquez S.L."/>
            <person name="Kruys A."/>
            <person name="Hutchinson M.I."/>
            <person name="Powell A.J."/>
            <person name="Barry K."/>
            <person name="Miller A.N."/>
            <person name="Grigoriev I.V."/>
            <person name="Debuchy R."/>
            <person name="Gladieux P."/>
            <person name="Thoren M.H."/>
            <person name="Johannesson H."/>
        </authorList>
    </citation>
    <scope>NUCLEOTIDE SEQUENCE</scope>
    <source>
        <strain evidence="1">CBS 232.78</strain>
    </source>
</reference>
<evidence type="ECO:0000313" key="2">
    <source>
        <dbReference type="Proteomes" id="UP001285441"/>
    </source>
</evidence>
<evidence type="ECO:0000313" key="1">
    <source>
        <dbReference type="EMBL" id="KAK3385447.1"/>
    </source>
</evidence>
<dbReference type="EMBL" id="JAULSW010000004">
    <property type="protein sequence ID" value="KAK3385447.1"/>
    <property type="molecule type" value="Genomic_DNA"/>
</dbReference>
<comment type="caution">
    <text evidence="1">The sequence shown here is derived from an EMBL/GenBank/DDBJ whole genome shotgun (WGS) entry which is preliminary data.</text>
</comment>
<dbReference type="AlphaFoldDB" id="A0AAE0TZQ0"/>
<organism evidence="1 2">
    <name type="scientific">Podospora didyma</name>
    <dbReference type="NCBI Taxonomy" id="330526"/>
    <lineage>
        <taxon>Eukaryota</taxon>
        <taxon>Fungi</taxon>
        <taxon>Dikarya</taxon>
        <taxon>Ascomycota</taxon>
        <taxon>Pezizomycotina</taxon>
        <taxon>Sordariomycetes</taxon>
        <taxon>Sordariomycetidae</taxon>
        <taxon>Sordariales</taxon>
        <taxon>Podosporaceae</taxon>
        <taxon>Podospora</taxon>
    </lineage>
</organism>
<keyword evidence="2" id="KW-1185">Reference proteome</keyword>
<gene>
    <name evidence="1" type="ORF">B0H63DRAFT_183116</name>
</gene>
<name>A0AAE0TZQ0_9PEZI</name>